<comment type="caution">
    <text evidence="1">The sequence shown here is derived from an EMBL/GenBank/DDBJ whole genome shotgun (WGS) entry which is preliminary data.</text>
</comment>
<dbReference type="PANTHER" id="PTHR34547">
    <property type="entry name" value="YACP-LIKE NYN DOMAIN PROTEIN"/>
    <property type="match status" value="1"/>
</dbReference>
<evidence type="ECO:0000313" key="2">
    <source>
        <dbReference type="Proteomes" id="UP000075531"/>
    </source>
</evidence>
<protein>
    <submittedName>
        <fullName evidence="1">YacP-like NYN domain protein</fullName>
    </submittedName>
</protein>
<dbReference type="RefSeq" id="WP_066822958.1">
    <property type="nucleotide sequence ID" value="NZ_LTBA01000005.1"/>
</dbReference>
<evidence type="ECO:0000313" key="1">
    <source>
        <dbReference type="EMBL" id="KYH35174.1"/>
    </source>
</evidence>
<gene>
    <name evidence="1" type="ORF">CLTEP_07980</name>
</gene>
<name>A0A151B5I1_9CLOT</name>
<keyword evidence="2" id="KW-1185">Reference proteome</keyword>
<dbReference type="Pfam" id="PF05991">
    <property type="entry name" value="NYN_YacP"/>
    <property type="match status" value="1"/>
</dbReference>
<dbReference type="PANTHER" id="PTHR34547:SF1">
    <property type="entry name" value="YACP-LIKE NYN DOMAIN PROTEIN"/>
    <property type="match status" value="1"/>
</dbReference>
<dbReference type="PATRIC" id="fig|1121338.3.peg.817"/>
<accession>A0A151B5I1</accession>
<dbReference type="Proteomes" id="UP000075531">
    <property type="component" value="Unassembled WGS sequence"/>
</dbReference>
<dbReference type="InterPro" id="IPR010298">
    <property type="entry name" value="YacP-like"/>
</dbReference>
<dbReference type="EMBL" id="LTBA01000005">
    <property type="protein sequence ID" value="KYH35174.1"/>
    <property type="molecule type" value="Genomic_DNA"/>
</dbReference>
<dbReference type="STRING" id="1121338.CLTEP_07980"/>
<dbReference type="CDD" id="cd10912">
    <property type="entry name" value="PIN_YacP-like"/>
    <property type="match status" value="1"/>
</dbReference>
<dbReference type="OrthoDB" id="9792160at2"/>
<proteinExistence type="predicted"/>
<organism evidence="1 2">
    <name type="scientific">Clostridium tepidiprofundi DSM 19306</name>
    <dbReference type="NCBI Taxonomy" id="1121338"/>
    <lineage>
        <taxon>Bacteria</taxon>
        <taxon>Bacillati</taxon>
        <taxon>Bacillota</taxon>
        <taxon>Clostridia</taxon>
        <taxon>Eubacteriales</taxon>
        <taxon>Clostridiaceae</taxon>
        <taxon>Clostridium</taxon>
    </lineage>
</organism>
<dbReference type="AlphaFoldDB" id="A0A151B5I1"/>
<reference evidence="1 2" key="1">
    <citation type="submission" date="2016-02" db="EMBL/GenBank/DDBJ databases">
        <title>Genome sequence of Clostridium tepidiprofundi DSM 19306.</title>
        <authorList>
            <person name="Poehlein A."/>
            <person name="Daniel R."/>
        </authorList>
    </citation>
    <scope>NUCLEOTIDE SEQUENCE [LARGE SCALE GENOMIC DNA]</scope>
    <source>
        <strain evidence="1 2">DSM 19306</strain>
    </source>
</reference>
<sequence>MKTIFVDGYNVINSWPNIKPIIDYSLDSARQKLIEIVQNYAEYTGNKVFVVFDAHMVKGSIEKKERMGNVVVVFTKYGETADSYIERAANNMGRKVEICVVTSDLLEQQLVFQRGAVRKSSIEFYNEINNVNSKLRKKIKKRNSETKNRLEDLLEENILEKLDKIRKSH</sequence>